<keyword evidence="6" id="KW-0378">Hydrolase</keyword>
<dbReference type="Gene3D" id="1.10.8.50">
    <property type="match status" value="1"/>
</dbReference>
<dbReference type="PROSITE" id="PS01242">
    <property type="entry name" value="ZF_FPG_1"/>
    <property type="match status" value="1"/>
</dbReference>
<dbReference type="GO" id="GO:0006284">
    <property type="term" value="P:base-excision repair"/>
    <property type="evidence" value="ECO:0007669"/>
    <property type="project" value="InterPro"/>
</dbReference>
<keyword evidence="3" id="KW-0479">Metal-binding</keyword>
<evidence type="ECO:0000256" key="8">
    <source>
        <dbReference type="ARBA" id="ARBA00023125"/>
    </source>
</evidence>
<evidence type="ECO:0000256" key="10">
    <source>
        <dbReference type="ARBA" id="ARBA00023239"/>
    </source>
</evidence>
<keyword evidence="7" id="KW-0862">Zinc</keyword>
<evidence type="ECO:0000256" key="3">
    <source>
        <dbReference type="ARBA" id="ARBA00022723"/>
    </source>
</evidence>
<dbReference type="InterPro" id="IPR035937">
    <property type="entry name" value="FPG_N"/>
</dbReference>
<evidence type="ECO:0000313" key="15">
    <source>
        <dbReference type="EMBL" id="CAB5022822.1"/>
    </source>
</evidence>
<evidence type="ECO:0000256" key="1">
    <source>
        <dbReference type="ARBA" id="ARBA00009409"/>
    </source>
</evidence>
<dbReference type="SUPFAM" id="SSF46946">
    <property type="entry name" value="S13-like H2TH domain"/>
    <property type="match status" value="1"/>
</dbReference>
<evidence type="ECO:0000256" key="5">
    <source>
        <dbReference type="ARBA" id="ARBA00022771"/>
    </source>
</evidence>
<dbReference type="PROSITE" id="PS51066">
    <property type="entry name" value="ZF_FPG_2"/>
    <property type="match status" value="1"/>
</dbReference>
<keyword evidence="11" id="KW-0511">Multifunctional enzyme</keyword>
<dbReference type="AlphaFoldDB" id="A0A6J7UE78"/>
<organism evidence="16">
    <name type="scientific">freshwater metagenome</name>
    <dbReference type="NCBI Taxonomy" id="449393"/>
    <lineage>
        <taxon>unclassified sequences</taxon>
        <taxon>metagenomes</taxon>
        <taxon>ecological metagenomes</taxon>
    </lineage>
</organism>
<dbReference type="SUPFAM" id="SSF81624">
    <property type="entry name" value="N-terminal domain of MutM-like DNA repair proteins"/>
    <property type="match status" value="1"/>
</dbReference>
<sequence length="299" mass="33081">MPDKNAVHRAAAALRTALVGKQLVGFEAEKLSGPTPRLGRTVEDVVSHGRHLEICWDDDIVLNTNLGLRGSWELYRRGETWRKPQRMARVVVETIDWVAVCFNARDVETYRPDSFVRHPNFGRLGPDLHDANADINECVRRLMTYENPTISIADVLLDQHVATGIGNVYRCEVLWSSEVHPLAPVGLLPQSTCVEIVRTASAMLQQQNTEAPTDLFAYGRNGQPCKRCGGVIAVQYHGAPERLLYWCPSCQLGCAPAPEPDHSDPIARLTDSHPAGSMYISEMVQNKGLFTDNGNQAAS</sequence>
<comment type="catalytic activity">
    <reaction evidence="13">
        <text>2'-deoxyribonucleotide-(2'-deoxyribose 5'-phosphate)-2'-deoxyribonucleotide-DNA = a 3'-end 2'-deoxyribonucleotide-(2,3-dehydro-2,3-deoxyribose 5'-phosphate)-DNA + a 5'-end 5'-phospho-2'-deoxyribonucleoside-DNA + H(+)</text>
        <dbReference type="Rhea" id="RHEA:66592"/>
        <dbReference type="Rhea" id="RHEA-COMP:13180"/>
        <dbReference type="Rhea" id="RHEA-COMP:16897"/>
        <dbReference type="Rhea" id="RHEA-COMP:17067"/>
        <dbReference type="ChEBI" id="CHEBI:15378"/>
        <dbReference type="ChEBI" id="CHEBI:136412"/>
        <dbReference type="ChEBI" id="CHEBI:157695"/>
        <dbReference type="ChEBI" id="CHEBI:167181"/>
        <dbReference type="EC" id="4.2.99.18"/>
    </reaction>
</comment>
<evidence type="ECO:0000256" key="11">
    <source>
        <dbReference type="ARBA" id="ARBA00023268"/>
    </source>
</evidence>
<dbReference type="InterPro" id="IPR000214">
    <property type="entry name" value="Znf_DNA_glyclase/AP_lyase"/>
</dbReference>
<evidence type="ECO:0000256" key="13">
    <source>
        <dbReference type="ARBA" id="ARBA00044632"/>
    </source>
</evidence>
<evidence type="ECO:0000256" key="6">
    <source>
        <dbReference type="ARBA" id="ARBA00022801"/>
    </source>
</evidence>
<keyword evidence="9" id="KW-0234">DNA repair</keyword>
<dbReference type="PANTHER" id="PTHR42697:SF1">
    <property type="entry name" value="ENDONUCLEASE 8"/>
    <property type="match status" value="1"/>
</dbReference>
<evidence type="ECO:0000256" key="7">
    <source>
        <dbReference type="ARBA" id="ARBA00022833"/>
    </source>
</evidence>
<dbReference type="InterPro" id="IPR015887">
    <property type="entry name" value="DNA_glyclase_Znf_dom_DNA_BS"/>
</dbReference>
<keyword evidence="8" id="KW-0238">DNA-binding</keyword>
<keyword evidence="5" id="KW-0863">Zinc-finger</keyword>
<reference evidence="16" key="1">
    <citation type="submission" date="2020-05" db="EMBL/GenBank/DDBJ databases">
        <authorList>
            <person name="Chiriac C."/>
            <person name="Salcher M."/>
            <person name="Ghai R."/>
            <person name="Kavagutti S V."/>
        </authorList>
    </citation>
    <scope>NUCLEOTIDE SEQUENCE</scope>
</reference>
<gene>
    <name evidence="15" type="ORF">UFOPK4098_00960</name>
    <name evidence="16" type="ORF">UFOPK4347_00607</name>
</gene>
<keyword evidence="12" id="KW-0326">Glycosidase</keyword>
<dbReference type="PANTHER" id="PTHR42697">
    <property type="entry name" value="ENDONUCLEASE 8"/>
    <property type="match status" value="1"/>
</dbReference>
<dbReference type="EMBL" id="CAFBPN010000049">
    <property type="protein sequence ID" value="CAB5022822.1"/>
    <property type="molecule type" value="Genomic_DNA"/>
</dbReference>
<protein>
    <recommendedName>
        <fullName evidence="2">DNA-(apurinic or apyrimidinic site) lyase</fullName>
        <ecNumber evidence="2">4.2.99.18</ecNumber>
    </recommendedName>
</protein>
<evidence type="ECO:0000256" key="4">
    <source>
        <dbReference type="ARBA" id="ARBA00022763"/>
    </source>
</evidence>
<dbReference type="Gene3D" id="3.20.190.10">
    <property type="entry name" value="MutM-like, N-terminal"/>
    <property type="match status" value="1"/>
</dbReference>
<dbReference type="SMART" id="SM01232">
    <property type="entry name" value="H2TH"/>
    <property type="match status" value="1"/>
</dbReference>
<accession>A0A6J7UE78</accession>
<dbReference type="EMBL" id="CAFBQU010000011">
    <property type="protein sequence ID" value="CAB5063572.1"/>
    <property type="molecule type" value="Genomic_DNA"/>
</dbReference>
<dbReference type="EC" id="4.2.99.18" evidence="2"/>
<dbReference type="Pfam" id="PF06831">
    <property type="entry name" value="H2TH"/>
    <property type="match status" value="1"/>
</dbReference>
<proteinExistence type="inferred from homology"/>
<name>A0A6J7UE78_9ZZZZ</name>
<dbReference type="GO" id="GO:0000703">
    <property type="term" value="F:oxidized pyrimidine nucleobase lesion DNA N-glycosylase activity"/>
    <property type="evidence" value="ECO:0007669"/>
    <property type="project" value="TreeGrafter"/>
</dbReference>
<feature type="domain" description="FPG-type" evidence="14">
    <location>
        <begin position="216"/>
        <end position="252"/>
    </location>
</feature>
<comment type="similarity">
    <text evidence="1">Belongs to the FPG family.</text>
</comment>
<dbReference type="InterPro" id="IPR015886">
    <property type="entry name" value="H2TH_FPG"/>
</dbReference>
<evidence type="ECO:0000259" key="14">
    <source>
        <dbReference type="PROSITE" id="PS51066"/>
    </source>
</evidence>
<evidence type="ECO:0000256" key="9">
    <source>
        <dbReference type="ARBA" id="ARBA00023204"/>
    </source>
</evidence>
<dbReference type="InterPro" id="IPR010979">
    <property type="entry name" value="Ribosomal_uS13-like_H2TH"/>
</dbReference>
<evidence type="ECO:0000256" key="2">
    <source>
        <dbReference type="ARBA" id="ARBA00012720"/>
    </source>
</evidence>
<keyword evidence="4" id="KW-0227">DNA damage</keyword>
<evidence type="ECO:0000313" key="16">
    <source>
        <dbReference type="EMBL" id="CAB5063572.1"/>
    </source>
</evidence>
<dbReference type="SUPFAM" id="SSF57716">
    <property type="entry name" value="Glucocorticoid receptor-like (DNA-binding domain)"/>
    <property type="match status" value="1"/>
</dbReference>
<keyword evidence="10" id="KW-0456">Lyase</keyword>
<dbReference type="GO" id="GO:0003684">
    <property type="term" value="F:damaged DNA binding"/>
    <property type="evidence" value="ECO:0007669"/>
    <property type="project" value="InterPro"/>
</dbReference>
<dbReference type="GO" id="GO:0140078">
    <property type="term" value="F:class I DNA-(apurinic or apyrimidinic site) endonuclease activity"/>
    <property type="evidence" value="ECO:0007669"/>
    <property type="project" value="UniProtKB-EC"/>
</dbReference>
<dbReference type="GO" id="GO:0008270">
    <property type="term" value="F:zinc ion binding"/>
    <property type="evidence" value="ECO:0007669"/>
    <property type="project" value="UniProtKB-KW"/>
</dbReference>
<evidence type="ECO:0000256" key="12">
    <source>
        <dbReference type="ARBA" id="ARBA00023295"/>
    </source>
</evidence>